<dbReference type="SUPFAM" id="SSF52777">
    <property type="entry name" value="CoA-dependent acyltransferases"/>
    <property type="match status" value="1"/>
</dbReference>
<feature type="compositionally biased region" description="Polar residues" evidence="3">
    <location>
        <begin position="184"/>
        <end position="205"/>
    </location>
</feature>
<dbReference type="InterPro" id="IPR023213">
    <property type="entry name" value="CAT-like_dom_sf"/>
</dbReference>
<evidence type="ECO:0000256" key="3">
    <source>
        <dbReference type="SAM" id="MobiDB-lite"/>
    </source>
</evidence>
<dbReference type="GeneID" id="43675305"/>
<dbReference type="EMBL" id="ML736869">
    <property type="protein sequence ID" value="KAE8398030.1"/>
    <property type="molecule type" value="Genomic_DNA"/>
</dbReference>
<evidence type="ECO:0000256" key="2">
    <source>
        <dbReference type="ARBA" id="ARBA00023315"/>
    </source>
</evidence>
<feature type="region of interest" description="Disordered" evidence="3">
    <location>
        <begin position="176"/>
        <end position="225"/>
    </location>
</feature>
<feature type="compositionally biased region" description="Polar residues" evidence="3">
    <location>
        <begin position="216"/>
        <end position="225"/>
    </location>
</feature>
<dbReference type="Pfam" id="PF02458">
    <property type="entry name" value="Transferase"/>
    <property type="match status" value="1"/>
</dbReference>
<evidence type="ECO:0000313" key="4">
    <source>
        <dbReference type="EMBL" id="KAE8398030.1"/>
    </source>
</evidence>
<dbReference type="OrthoDB" id="1862401at2759"/>
<name>A0A5N6HUT0_9EURO</name>
<keyword evidence="5" id="KW-1185">Reference proteome</keyword>
<dbReference type="PANTHER" id="PTHR31642:SF270">
    <property type="entry name" value="O-ACYLTRANSFERASE AUSQ"/>
    <property type="match status" value="1"/>
</dbReference>
<protein>
    <submittedName>
        <fullName evidence="4">Transferase family-domain-containing protein</fullName>
    </submittedName>
</protein>
<accession>A0A5N6HUT0</accession>
<gene>
    <name evidence="4" type="ORF">BDV37DRAFT_41796</name>
</gene>
<evidence type="ECO:0000256" key="1">
    <source>
        <dbReference type="ARBA" id="ARBA00022679"/>
    </source>
</evidence>
<dbReference type="Proteomes" id="UP000325579">
    <property type="component" value="Unassembled WGS sequence"/>
</dbReference>
<sequence>MVPPPSFEPYVLTPLDHSTASVHFSFFVTFLCQDPAAGCSVLERGVQRLTTRLPFLSGNLVQSIQRKGTKNVFEVQQTDPSHWSKLPMLKIKQHAQYISPRNVNRNTPALSPDDLFNPHYMPLPFYIPPSEPQPLLRLQANVMTDGIVLCVSFHHMAIDGIGIGSILQALSECCRNPDQPPERLSTSPESEAQSRARIYQSTNESHLARDDGGGSDIQQAAPSSNLGAPISRRFCLDVEKIRRLREACTTAIKAGKDMARRINPSSPKYDASWQGFSNNEIVTALIWLCGTRARSRATSVERDRSSFAGLNSSLLFAVDVRGILNIPSTYLGNAIVTPTSTYHFKSTELHDADHLVFNSDTSDTLHEFNPNDITLLSNLALSVQKTYRSVNPEHVRNIISHIMASKDWYLPAKLGDLSVSSMRGVPSYDMDFGPGLGTPYDVDAPDNRADGVAWLLSPRSESSARLLGYQRRGFWEVRLSLNSVAMKSLRSDRLWCQVTTEKAIESIPNKL</sequence>
<dbReference type="RefSeq" id="XP_031935349.1">
    <property type="nucleotide sequence ID" value="XM_032090614.1"/>
</dbReference>
<dbReference type="PANTHER" id="PTHR31642">
    <property type="entry name" value="TRICHOTHECENE 3-O-ACETYLTRANSFERASE"/>
    <property type="match status" value="1"/>
</dbReference>
<proteinExistence type="predicted"/>
<keyword evidence="2" id="KW-0012">Acyltransferase</keyword>
<dbReference type="Gene3D" id="3.30.559.10">
    <property type="entry name" value="Chloramphenicol acetyltransferase-like domain"/>
    <property type="match status" value="2"/>
</dbReference>
<accession>A0A5N7CV09</accession>
<dbReference type="InterPro" id="IPR050317">
    <property type="entry name" value="Plant_Fungal_Acyltransferase"/>
</dbReference>
<organism evidence="4 5">
    <name type="scientific">Aspergillus pseudonomiae</name>
    <dbReference type="NCBI Taxonomy" id="1506151"/>
    <lineage>
        <taxon>Eukaryota</taxon>
        <taxon>Fungi</taxon>
        <taxon>Dikarya</taxon>
        <taxon>Ascomycota</taxon>
        <taxon>Pezizomycotina</taxon>
        <taxon>Eurotiomycetes</taxon>
        <taxon>Eurotiomycetidae</taxon>
        <taxon>Eurotiales</taxon>
        <taxon>Aspergillaceae</taxon>
        <taxon>Aspergillus</taxon>
        <taxon>Aspergillus subgen. Circumdati</taxon>
    </lineage>
</organism>
<dbReference type="GO" id="GO:0016747">
    <property type="term" value="F:acyltransferase activity, transferring groups other than amino-acyl groups"/>
    <property type="evidence" value="ECO:0007669"/>
    <property type="project" value="TreeGrafter"/>
</dbReference>
<dbReference type="AlphaFoldDB" id="A0A5N6HUT0"/>
<keyword evidence="1 4" id="KW-0808">Transferase</keyword>
<reference evidence="4 5" key="1">
    <citation type="submission" date="2019-04" db="EMBL/GenBank/DDBJ databases">
        <authorList>
            <consortium name="DOE Joint Genome Institute"/>
            <person name="Mondo S."/>
            <person name="Kjaerbolling I."/>
            <person name="Vesth T."/>
            <person name="Frisvad J.C."/>
            <person name="Nybo J.L."/>
            <person name="Theobald S."/>
            <person name="Kildgaard S."/>
            <person name="Isbrandt T."/>
            <person name="Kuo A."/>
            <person name="Sato A."/>
            <person name="Lyhne E.K."/>
            <person name="Kogle M.E."/>
            <person name="Wiebenga A."/>
            <person name="Kun R.S."/>
            <person name="Lubbers R.J."/>
            <person name="Makela M.R."/>
            <person name="Barry K."/>
            <person name="Chovatia M."/>
            <person name="Clum A."/>
            <person name="Daum C."/>
            <person name="Haridas S."/>
            <person name="He G."/>
            <person name="LaButti K."/>
            <person name="Lipzen A."/>
            <person name="Riley R."/>
            <person name="Salamov A."/>
            <person name="Simmons B.A."/>
            <person name="Magnuson J.K."/>
            <person name="Henrissat B."/>
            <person name="Mortensen U.H."/>
            <person name="Larsen T.O."/>
            <person name="Devries R.P."/>
            <person name="Grigoriev I.V."/>
            <person name="Machida M."/>
            <person name="Baker S.E."/>
            <person name="Andersen M.R."/>
            <person name="Cantor M.N."/>
            <person name="Hua S.X."/>
        </authorList>
    </citation>
    <scope>NUCLEOTIDE SEQUENCE [LARGE SCALE GENOMIC DNA]</scope>
    <source>
        <strain evidence="4 5">CBS 119388</strain>
    </source>
</reference>
<evidence type="ECO:0000313" key="5">
    <source>
        <dbReference type="Proteomes" id="UP000325579"/>
    </source>
</evidence>